<evidence type="ECO:0000313" key="1">
    <source>
        <dbReference type="EMBL" id="QJA72387.1"/>
    </source>
</evidence>
<gene>
    <name evidence="1" type="ORF">MM415A02778_0012</name>
</gene>
<dbReference type="EMBL" id="MT141947">
    <property type="protein sequence ID" value="QJA72387.1"/>
    <property type="molecule type" value="Genomic_DNA"/>
</dbReference>
<accession>A0A6M3JUM8</accession>
<sequence>MKIIDFKTVSPLFELERDGGKPFTARLIDPHDKRFKALAQWQPESKWGLRITNPATGESFIRKIVSASRFHYLDFSETVFTRREKTFYNWRLLILGEKVKVE</sequence>
<dbReference type="AlphaFoldDB" id="A0A6M3JUM8"/>
<reference evidence="1" key="1">
    <citation type="submission" date="2020-03" db="EMBL/GenBank/DDBJ databases">
        <title>The deep terrestrial virosphere.</title>
        <authorList>
            <person name="Holmfeldt K."/>
            <person name="Nilsson E."/>
            <person name="Simone D."/>
            <person name="Lopez-Fernandez M."/>
            <person name="Wu X."/>
            <person name="de Brujin I."/>
            <person name="Lundin D."/>
            <person name="Andersson A."/>
            <person name="Bertilsson S."/>
            <person name="Dopson M."/>
        </authorList>
    </citation>
    <scope>NUCLEOTIDE SEQUENCE</scope>
    <source>
        <strain evidence="1">MM415A02778</strain>
    </source>
</reference>
<organism evidence="1">
    <name type="scientific">viral metagenome</name>
    <dbReference type="NCBI Taxonomy" id="1070528"/>
    <lineage>
        <taxon>unclassified sequences</taxon>
        <taxon>metagenomes</taxon>
        <taxon>organismal metagenomes</taxon>
    </lineage>
</organism>
<name>A0A6M3JUM8_9ZZZZ</name>
<proteinExistence type="predicted"/>
<protein>
    <submittedName>
        <fullName evidence="1">Uncharacterized protein</fullName>
    </submittedName>
</protein>